<evidence type="ECO:0000256" key="4">
    <source>
        <dbReference type="ARBA" id="ARBA00023163"/>
    </source>
</evidence>
<dbReference type="InterPro" id="IPR023772">
    <property type="entry name" value="DNA-bd_HTH_TetR-type_CS"/>
</dbReference>
<evidence type="ECO:0000259" key="6">
    <source>
        <dbReference type="PROSITE" id="PS50977"/>
    </source>
</evidence>
<dbReference type="Proteomes" id="UP000092498">
    <property type="component" value="Chromosome"/>
</dbReference>
<evidence type="ECO:0000256" key="5">
    <source>
        <dbReference type="PROSITE-ProRule" id="PRU00335"/>
    </source>
</evidence>
<dbReference type="OrthoDB" id="9816431at2"/>
<dbReference type="InterPro" id="IPR036271">
    <property type="entry name" value="Tet_transcr_reg_TetR-rel_C_sf"/>
</dbReference>
<evidence type="ECO:0000313" key="8">
    <source>
        <dbReference type="Proteomes" id="UP000092498"/>
    </source>
</evidence>
<keyword evidence="8" id="KW-1185">Reference proteome</keyword>
<evidence type="ECO:0000256" key="3">
    <source>
        <dbReference type="ARBA" id="ARBA00023125"/>
    </source>
</evidence>
<dbReference type="KEGG" id="cbot:ATE48_15985"/>
<dbReference type="Pfam" id="PF13977">
    <property type="entry name" value="TetR_C_6"/>
    <property type="match status" value="1"/>
</dbReference>
<keyword evidence="3 5" id="KW-0238">DNA-binding</keyword>
<dbReference type="Gene3D" id="1.10.10.60">
    <property type="entry name" value="Homeodomain-like"/>
    <property type="match status" value="1"/>
</dbReference>
<keyword evidence="4" id="KW-0804">Transcription</keyword>
<evidence type="ECO:0000256" key="1">
    <source>
        <dbReference type="ARBA" id="ARBA00022491"/>
    </source>
</evidence>
<dbReference type="InParanoid" id="A0A1B1AL55"/>
<sequence>MARHADPALPERRRSQILEAARECFRERGFRLSTIEEICAEARISPGALYRYFDSKADIIAAIALDARAEAEAMLERVNGSEGLIEGLAELARAFFETFDGDGDAALLADIWAEAARDPLLAKALLIRDQIAVGRLAAAIERAQRAGSIYPALPATEAAEALIAGLEGMALRRALRRENETSEAVRRYRSLALHILKPKR</sequence>
<gene>
    <name evidence="7" type="ORF">ATE48_15985</name>
</gene>
<proteinExistence type="predicted"/>
<keyword evidence="2" id="KW-0805">Transcription regulation</keyword>
<name>A0A1B1AL55_9PROT</name>
<dbReference type="STRING" id="1759059.ATE48_15985"/>
<dbReference type="PROSITE" id="PS01081">
    <property type="entry name" value="HTH_TETR_1"/>
    <property type="match status" value="1"/>
</dbReference>
<dbReference type="EMBL" id="CP013244">
    <property type="protein sequence ID" value="ANP47309.1"/>
    <property type="molecule type" value="Genomic_DNA"/>
</dbReference>
<evidence type="ECO:0000256" key="2">
    <source>
        <dbReference type="ARBA" id="ARBA00023015"/>
    </source>
</evidence>
<protein>
    <recommendedName>
        <fullName evidence="6">HTH tetR-type domain-containing protein</fullName>
    </recommendedName>
</protein>
<dbReference type="SUPFAM" id="SSF48498">
    <property type="entry name" value="Tetracyclin repressor-like, C-terminal domain"/>
    <property type="match status" value="1"/>
</dbReference>
<dbReference type="GO" id="GO:0000976">
    <property type="term" value="F:transcription cis-regulatory region binding"/>
    <property type="evidence" value="ECO:0007669"/>
    <property type="project" value="TreeGrafter"/>
</dbReference>
<accession>A0A1B1AL55</accession>
<feature type="DNA-binding region" description="H-T-H motif" evidence="5">
    <location>
        <begin position="34"/>
        <end position="53"/>
    </location>
</feature>
<dbReference type="GO" id="GO:0003700">
    <property type="term" value="F:DNA-binding transcription factor activity"/>
    <property type="evidence" value="ECO:0007669"/>
    <property type="project" value="TreeGrafter"/>
</dbReference>
<reference evidence="7 8" key="1">
    <citation type="submission" date="2015-11" db="EMBL/GenBank/DDBJ databases">
        <title>Whole-Genome Sequence of Candidatus Oderbacter manganicum from the National Park Lower Oder Valley, Germany.</title>
        <authorList>
            <person name="Braun B."/>
            <person name="Liere K."/>
            <person name="Szewzyk U."/>
        </authorList>
    </citation>
    <scope>NUCLEOTIDE SEQUENCE [LARGE SCALE GENOMIC DNA]</scope>
    <source>
        <strain evidence="7 8">OTSz_A_272</strain>
    </source>
</reference>
<dbReference type="InterPro" id="IPR050109">
    <property type="entry name" value="HTH-type_TetR-like_transc_reg"/>
</dbReference>
<dbReference type="PANTHER" id="PTHR30055:SF226">
    <property type="entry name" value="HTH-TYPE TRANSCRIPTIONAL REGULATOR PKSA"/>
    <property type="match status" value="1"/>
</dbReference>
<keyword evidence="1" id="KW-0678">Repressor</keyword>
<dbReference type="FunCoup" id="A0A1B1AL55">
    <property type="interactions" value="129"/>
</dbReference>
<dbReference type="RefSeq" id="WP_066773206.1">
    <property type="nucleotide sequence ID" value="NZ_CP013244.1"/>
</dbReference>
<dbReference type="InterPro" id="IPR001647">
    <property type="entry name" value="HTH_TetR"/>
</dbReference>
<dbReference type="Pfam" id="PF00440">
    <property type="entry name" value="TetR_N"/>
    <property type="match status" value="1"/>
</dbReference>
<dbReference type="AlphaFoldDB" id="A0A1B1AL55"/>
<dbReference type="PROSITE" id="PS50977">
    <property type="entry name" value="HTH_TETR_2"/>
    <property type="match status" value="1"/>
</dbReference>
<feature type="domain" description="HTH tetR-type" evidence="6">
    <location>
        <begin position="11"/>
        <end position="71"/>
    </location>
</feature>
<dbReference type="Gene3D" id="1.10.357.10">
    <property type="entry name" value="Tetracycline Repressor, domain 2"/>
    <property type="match status" value="1"/>
</dbReference>
<dbReference type="InterPro" id="IPR039538">
    <property type="entry name" value="BetI_C"/>
</dbReference>
<dbReference type="PANTHER" id="PTHR30055">
    <property type="entry name" value="HTH-TYPE TRANSCRIPTIONAL REGULATOR RUTR"/>
    <property type="match status" value="1"/>
</dbReference>
<evidence type="ECO:0000313" key="7">
    <source>
        <dbReference type="EMBL" id="ANP47309.1"/>
    </source>
</evidence>
<dbReference type="PRINTS" id="PR00455">
    <property type="entry name" value="HTHTETR"/>
</dbReference>
<dbReference type="SUPFAM" id="SSF46689">
    <property type="entry name" value="Homeodomain-like"/>
    <property type="match status" value="1"/>
</dbReference>
<dbReference type="InterPro" id="IPR009057">
    <property type="entry name" value="Homeodomain-like_sf"/>
</dbReference>
<organism evidence="7 8">
    <name type="scientific">Candidatus Viadribacter manganicus</name>
    <dbReference type="NCBI Taxonomy" id="1759059"/>
    <lineage>
        <taxon>Bacteria</taxon>
        <taxon>Pseudomonadati</taxon>
        <taxon>Pseudomonadota</taxon>
        <taxon>Alphaproteobacteria</taxon>
        <taxon>Hyphomonadales</taxon>
        <taxon>Hyphomonadaceae</taxon>
        <taxon>Candidatus Viadribacter</taxon>
    </lineage>
</organism>